<sequence length="280" mass="32081">MKNNRFLLTALLISILSISCSSDDDNSDEPLETRKYVKTEKVSENLKIDYEYNIENILTKAKGNYPNFGYESTFTYTGNYLTKWKEVETGQFPSNSEQNFTYDAQGRLSKYIGPSEDVTLTYSANKVTLTGTIEGDANATVQLELNSDGLITKFTEANQYTIFQYDNIGNMVSAESFDNNSDPIAAFTITYDAKINPFYGQFRSIYIERFIEFFWEFDGIYVSGMEGYSFPFQKNNITAIKENTIAVASYVYMYDAEGYPTDVNEEYYGDPSQYTLEYTR</sequence>
<gene>
    <name evidence="2" type="ORF">ESU54_03160</name>
</gene>
<dbReference type="OrthoDB" id="1442531at2"/>
<feature type="chain" id="PRO_5023015527" evidence="1">
    <location>
        <begin position="23"/>
        <end position="280"/>
    </location>
</feature>
<proteinExistence type="predicted"/>
<accession>A0A5C6Z414</accession>
<name>A0A5C6Z414_9FLAO</name>
<dbReference type="Proteomes" id="UP000321497">
    <property type="component" value="Unassembled WGS sequence"/>
</dbReference>
<evidence type="ECO:0000313" key="2">
    <source>
        <dbReference type="EMBL" id="TXD74266.1"/>
    </source>
</evidence>
<keyword evidence="3" id="KW-1185">Reference proteome</keyword>
<dbReference type="PROSITE" id="PS51257">
    <property type="entry name" value="PROKAR_LIPOPROTEIN"/>
    <property type="match status" value="1"/>
</dbReference>
<dbReference type="AlphaFoldDB" id="A0A5C6Z414"/>
<protein>
    <submittedName>
        <fullName evidence="2">DUF4595 domain-containing protein</fullName>
    </submittedName>
</protein>
<keyword evidence="1" id="KW-0732">Signal</keyword>
<feature type="signal peptide" evidence="1">
    <location>
        <begin position="1"/>
        <end position="22"/>
    </location>
</feature>
<comment type="caution">
    <text evidence="2">The sequence shown here is derived from an EMBL/GenBank/DDBJ whole genome shotgun (WGS) entry which is preliminary data.</text>
</comment>
<dbReference type="EMBL" id="VORT01000002">
    <property type="protein sequence ID" value="TXD74266.1"/>
    <property type="molecule type" value="Genomic_DNA"/>
</dbReference>
<dbReference type="Gene3D" id="2.180.10.10">
    <property type="entry name" value="RHS repeat-associated core"/>
    <property type="match status" value="1"/>
</dbReference>
<evidence type="ECO:0000256" key="1">
    <source>
        <dbReference type="SAM" id="SignalP"/>
    </source>
</evidence>
<evidence type="ECO:0000313" key="3">
    <source>
        <dbReference type="Proteomes" id="UP000321497"/>
    </source>
</evidence>
<organism evidence="2 3">
    <name type="scientific">Aequorivita antarctica</name>
    <dbReference type="NCBI Taxonomy" id="153266"/>
    <lineage>
        <taxon>Bacteria</taxon>
        <taxon>Pseudomonadati</taxon>
        <taxon>Bacteroidota</taxon>
        <taxon>Flavobacteriia</taxon>
        <taxon>Flavobacteriales</taxon>
        <taxon>Flavobacteriaceae</taxon>
        <taxon>Aequorivita</taxon>
    </lineage>
</organism>
<dbReference type="RefSeq" id="WP_111843696.1">
    <property type="nucleotide sequence ID" value="NZ_UEGI01000003.1"/>
</dbReference>
<reference evidence="2 3" key="1">
    <citation type="submission" date="2019-08" db="EMBL/GenBank/DDBJ databases">
        <title>Genome of Aequorivita antarctica SW49 (type strain).</title>
        <authorList>
            <person name="Bowman J.P."/>
        </authorList>
    </citation>
    <scope>NUCLEOTIDE SEQUENCE [LARGE SCALE GENOMIC DNA]</scope>
    <source>
        <strain evidence="2 3">SW49</strain>
    </source>
</reference>